<dbReference type="OrthoDB" id="6349744at2759"/>
<dbReference type="PANTHER" id="PTHR22142:SF2">
    <property type="entry name" value="KINETOCHORE PROTEIN SPC24"/>
    <property type="match status" value="1"/>
</dbReference>
<dbReference type="AlphaFoldDB" id="A0A3R7M2J2"/>
<organism evidence="14 15">
    <name type="scientific">Penaeus vannamei</name>
    <name type="common">Whiteleg shrimp</name>
    <name type="synonym">Litopenaeus vannamei</name>
    <dbReference type="NCBI Taxonomy" id="6689"/>
    <lineage>
        <taxon>Eukaryota</taxon>
        <taxon>Metazoa</taxon>
        <taxon>Ecdysozoa</taxon>
        <taxon>Arthropoda</taxon>
        <taxon>Crustacea</taxon>
        <taxon>Multicrustacea</taxon>
        <taxon>Malacostraca</taxon>
        <taxon>Eumalacostraca</taxon>
        <taxon>Eucarida</taxon>
        <taxon>Decapoda</taxon>
        <taxon>Dendrobranchiata</taxon>
        <taxon>Penaeoidea</taxon>
        <taxon>Penaeidae</taxon>
        <taxon>Penaeus</taxon>
    </lineage>
</organism>
<evidence type="ECO:0000256" key="11">
    <source>
        <dbReference type="ARBA" id="ARBA00045419"/>
    </source>
</evidence>
<keyword evidence="7 13" id="KW-0175">Coiled coil</keyword>
<evidence type="ECO:0000256" key="4">
    <source>
        <dbReference type="ARBA" id="ARBA00022618"/>
    </source>
</evidence>
<dbReference type="GO" id="GO:0005634">
    <property type="term" value="C:nucleus"/>
    <property type="evidence" value="ECO:0007669"/>
    <property type="project" value="UniProtKB-SubCell"/>
</dbReference>
<comment type="caution">
    <text evidence="14">The sequence shown here is derived from an EMBL/GenBank/DDBJ whole genome shotgun (WGS) entry which is preliminary data.</text>
</comment>
<evidence type="ECO:0000256" key="9">
    <source>
        <dbReference type="ARBA" id="ARBA00023306"/>
    </source>
</evidence>
<dbReference type="Pfam" id="PF08286">
    <property type="entry name" value="Spc24"/>
    <property type="match status" value="1"/>
</dbReference>
<dbReference type="PANTHER" id="PTHR22142">
    <property type="match status" value="1"/>
</dbReference>
<dbReference type="STRING" id="6689.A0A3R7M2J2"/>
<comment type="subunit">
    <text evidence="12">Component of the NDC80 complex.</text>
</comment>
<evidence type="ECO:0000313" key="15">
    <source>
        <dbReference type="Proteomes" id="UP000283509"/>
    </source>
</evidence>
<dbReference type="EMBL" id="QCYY01003081">
    <property type="protein sequence ID" value="ROT65505.1"/>
    <property type="molecule type" value="Genomic_DNA"/>
</dbReference>
<evidence type="ECO:0000256" key="10">
    <source>
        <dbReference type="ARBA" id="ARBA00023328"/>
    </source>
</evidence>
<evidence type="ECO:0000256" key="7">
    <source>
        <dbReference type="ARBA" id="ARBA00023054"/>
    </source>
</evidence>
<name>A0A3R7M2J2_PENVA</name>
<keyword evidence="6 12" id="KW-0995">Kinetochore</keyword>
<reference evidence="14 15" key="1">
    <citation type="submission" date="2018-04" db="EMBL/GenBank/DDBJ databases">
        <authorList>
            <person name="Zhang X."/>
            <person name="Yuan J."/>
            <person name="Li F."/>
            <person name="Xiang J."/>
        </authorList>
    </citation>
    <scope>NUCLEOTIDE SEQUENCE [LARGE SCALE GENOMIC DNA]</scope>
    <source>
        <tissue evidence="14">Muscle</tissue>
    </source>
</reference>
<evidence type="ECO:0000256" key="2">
    <source>
        <dbReference type="ARBA" id="ARBA00013690"/>
    </source>
</evidence>
<evidence type="ECO:0000256" key="3">
    <source>
        <dbReference type="ARBA" id="ARBA00022454"/>
    </source>
</evidence>
<feature type="coiled-coil region" evidence="13">
    <location>
        <begin position="80"/>
        <end position="133"/>
    </location>
</feature>
<accession>A0A3R7M2J2</accession>
<dbReference type="Gene3D" id="3.30.160.570">
    <property type="entry name" value="Ncd80 complex, Spc24 subunit"/>
    <property type="match status" value="1"/>
</dbReference>
<keyword evidence="15" id="KW-1185">Reference proteome</keyword>
<dbReference type="Proteomes" id="UP000283509">
    <property type="component" value="Unassembled WGS sequence"/>
</dbReference>
<comment type="subcellular location">
    <subcellularLocation>
        <location evidence="12">Nucleus</location>
    </subcellularLocation>
    <subcellularLocation>
        <location evidence="12">Chromosome</location>
        <location evidence="12">Centromere</location>
        <location evidence="12">Kinetochore</location>
    </subcellularLocation>
</comment>
<keyword evidence="5 12" id="KW-0498">Mitosis</keyword>
<proteinExistence type="inferred from homology"/>
<keyword evidence="10 12" id="KW-0137">Centromere</keyword>
<dbReference type="GO" id="GO:0007059">
    <property type="term" value="P:chromosome segregation"/>
    <property type="evidence" value="ECO:0007669"/>
    <property type="project" value="TreeGrafter"/>
</dbReference>
<evidence type="ECO:0000256" key="8">
    <source>
        <dbReference type="ARBA" id="ARBA00023242"/>
    </source>
</evidence>
<keyword evidence="4 12" id="KW-0132">Cell division</keyword>
<comment type="function">
    <text evidence="11">Acts as a component of the essential kinetochore-associated NDC80 complex, which is required for chromosome segregation and spindle checkpoint activity. Required for kinetochore integrity and the organization of stable microtubule binding sites in the outer plate of the kinetochore. The NDC80 complex synergistically enhances the affinity of the SKA1 complex for microtubules and may allow the NDC80 complex to track depolymerizing microtubules.</text>
</comment>
<dbReference type="InterPro" id="IPR013252">
    <property type="entry name" value="Ndc80_Spc24"/>
</dbReference>
<dbReference type="GO" id="GO:0008017">
    <property type="term" value="F:microtubule binding"/>
    <property type="evidence" value="ECO:0007669"/>
    <property type="project" value="TreeGrafter"/>
</dbReference>
<protein>
    <recommendedName>
        <fullName evidence="2 12">Kinetochore protein Spc24</fullName>
    </recommendedName>
</protein>
<dbReference type="GO" id="GO:0031262">
    <property type="term" value="C:Ndc80 complex"/>
    <property type="evidence" value="ECO:0007669"/>
    <property type="project" value="TreeGrafter"/>
</dbReference>
<keyword evidence="8 12" id="KW-0539">Nucleus</keyword>
<sequence length="228" mass="25406">MRKVPSNMDTPNARFCKMGVGKNGESTIERDIAGLEEMTSQAISLYANNRVNSAINASKDILVSSLAACEHSRLALKETIRELLQVEEAESNALDELRSETLGPGASQVVSQIAQAKRRMEEIKEEIKSVTGSISHTEQLEHSLEQRAKSSSKHTTAVVPKIKADVTTFTQISHLKWDYTAPENVVKGFILRPEKRDITPFKLDTSSHSQFFITNFLWQQIAADSDFI</sequence>
<reference evidence="14 15" key="2">
    <citation type="submission" date="2019-01" db="EMBL/GenBank/DDBJ databases">
        <title>The decoding of complex shrimp genome reveals the adaptation for benthos swimmer, frequently molting mechanism and breeding impact on genome.</title>
        <authorList>
            <person name="Sun Y."/>
            <person name="Gao Y."/>
            <person name="Yu Y."/>
        </authorList>
    </citation>
    <scope>NUCLEOTIDE SEQUENCE [LARGE SCALE GENOMIC DNA]</scope>
    <source>
        <tissue evidence="14">Muscle</tissue>
    </source>
</reference>
<evidence type="ECO:0000256" key="13">
    <source>
        <dbReference type="SAM" id="Coils"/>
    </source>
</evidence>
<evidence type="ECO:0000256" key="5">
    <source>
        <dbReference type="ARBA" id="ARBA00022776"/>
    </source>
</evidence>
<evidence type="ECO:0000313" key="14">
    <source>
        <dbReference type="EMBL" id="ROT65505.1"/>
    </source>
</evidence>
<comment type="similarity">
    <text evidence="1 12">Belongs to the SPC24 family.</text>
</comment>
<dbReference type="CDD" id="cd11565">
    <property type="entry name" value="RWD_Spc24"/>
    <property type="match status" value="1"/>
</dbReference>
<evidence type="ECO:0000256" key="1">
    <source>
        <dbReference type="ARBA" id="ARBA00007804"/>
    </source>
</evidence>
<evidence type="ECO:0000256" key="12">
    <source>
        <dbReference type="RuleBase" id="RU368011"/>
    </source>
</evidence>
<keyword evidence="3 12" id="KW-0158">Chromosome</keyword>
<dbReference type="GO" id="GO:0051301">
    <property type="term" value="P:cell division"/>
    <property type="evidence" value="ECO:0007669"/>
    <property type="project" value="UniProtKB-UniRule"/>
</dbReference>
<gene>
    <name evidence="14" type="ORF">C7M84_016536</name>
</gene>
<evidence type="ECO:0000256" key="6">
    <source>
        <dbReference type="ARBA" id="ARBA00022838"/>
    </source>
</evidence>
<keyword evidence="9 12" id="KW-0131">Cell cycle</keyword>